<evidence type="ECO:0000313" key="4">
    <source>
        <dbReference type="EMBL" id="OZC04082.1"/>
    </source>
</evidence>
<dbReference type="GO" id="GO:0016747">
    <property type="term" value="F:acyltransferase activity, transferring groups other than amino-acyl groups"/>
    <property type="evidence" value="ECO:0007669"/>
    <property type="project" value="InterPro"/>
</dbReference>
<dbReference type="Gene3D" id="3.40.630.30">
    <property type="match status" value="1"/>
</dbReference>
<gene>
    <name evidence="4" type="ORF">BSZ36_14465</name>
</gene>
<dbReference type="InterPro" id="IPR000182">
    <property type="entry name" value="GNAT_dom"/>
</dbReference>
<feature type="domain" description="N-acetyltransferase" evidence="3">
    <location>
        <begin position="1"/>
        <end position="144"/>
    </location>
</feature>
<organism evidence="4 5">
    <name type="scientific">Rubricoccus marinus</name>
    <dbReference type="NCBI Taxonomy" id="716817"/>
    <lineage>
        <taxon>Bacteria</taxon>
        <taxon>Pseudomonadati</taxon>
        <taxon>Rhodothermota</taxon>
        <taxon>Rhodothermia</taxon>
        <taxon>Rhodothermales</taxon>
        <taxon>Rubricoccaceae</taxon>
        <taxon>Rubricoccus</taxon>
    </lineage>
</organism>
<dbReference type="AlphaFoldDB" id="A0A259U271"/>
<sequence length="151" mass="15546">MIRPAAPGEWPAVLALVGASGLPTADLRPEHVGAFWVARGASGEVAGCVAIETHGDHGLLRSLAVSPEARGQGLGGALVDAALGRAAERGIRRLVLLTTTAEDFFQRRGWAPIAREALPLAVQQSSEFTGGCCASAVCLGRELPTAKGEPE</sequence>
<dbReference type="InterPro" id="IPR050832">
    <property type="entry name" value="Bact_Acetyltransf"/>
</dbReference>
<keyword evidence="2" id="KW-0012">Acyltransferase</keyword>
<dbReference type="Proteomes" id="UP000216446">
    <property type="component" value="Unassembled WGS sequence"/>
</dbReference>
<name>A0A259U271_9BACT</name>
<evidence type="ECO:0000259" key="3">
    <source>
        <dbReference type="PROSITE" id="PS51186"/>
    </source>
</evidence>
<dbReference type="EMBL" id="MQWB01000001">
    <property type="protein sequence ID" value="OZC04082.1"/>
    <property type="molecule type" value="Genomic_DNA"/>
</dbReference>
<reference evidence="4 5" key="1">
    <citation type="submission" date="2016-11" db="EMBL/GenBank/DDBJ databases">
        <title>Study of marine rhodopsin-containing bacteria.</title>
        <authorList>
            <person name="Yoshizawa S."/>
            <person name="Kumagai Y."/>
            <person name="Kogure K."/>
        </authorList>
    </citation>
    <scope>NUCLEOTIDE SEQUENCE [LARGE SCALE GENOMIC DNA]</scope>
    <source>
        <strain evidence="4 5">SG-29</strain>
    </source>
</reference>
<keyword evidence="5" id="KW-1185">Reference proteome</keyword>
<dbReference type="OrthoDB" id="5197788at2"/>
<dbReference type="SUPFAM" id="SSF55729">
    <property type="entry name" value="Acyl-CoA N-acyltransferases (Nat)"/>
    <property type="match status" value="1"/>
</dbReference>
<dbReference type="PROSITE" id="PS51186">
    <property type="entry name" value="GNAT"/>
    <property type="match status" value="1"/>
</dbReference>
<accession>A0A259U271</accession>
<proteinExistence type="predicted"/>
<evidence type="ECO:0000313" key="5">
    <source>
        <dbReference type="Proteomes" id="UP000216446"/>
    </source>
</evidence>
<dbReference type="InParanoid" id="A0A259U271"/>
<evidence type="ECO:0000256" key="2">
    <source>
        <dbReference type="ARBA" id="ARBA00023315"/>
    </source>
</evidence>
<dbReference type="InterPro" id="IPR016181">
    <property type="entry name" value="Acyl_CoA_acyltransferase"/>
</dbReference>
<dbReference type="Pfam" id="PF13508">
    <property type="entry name" value="Acetyltransf_7"/>
    <property type="match status" value="1"/>
</dbReference>
<keyword evidence="1" id="KW-0808">Transferase</keyword>
<dbReference type="PANTHER" id="PTHR43877">
    <property type="entry name" value="AMINOALKYLPHOSPHONATE N-ACETYLTRANSFERASE-RELATED-RELATED"/>
    <property type="match status" value="1"/>
</dbReference>
<dbReference type="CDD" id="cd04301">
    <property type="entry name" value="NAT_SF"/>
    <property type="match status" value="1"/>
</dbReference>
<dbReference type="RefSeq" id="WP_094550159.1">
    <property type="nucleotide sequence ID" value="NZ_MQWB01000001.1"/>
</dbReference>
<evidence type="ECO:0000256" key="1">
    <source>
        <dbReference type="ARBA" id="ARBA00022679"/>
    </source>
</evidence>
<dbReference type="NCBIfam" id="NF040501">
    <property type="entry name" value="resist_ArsN2"/>
    <property type="match status" value="1"/>
</dbReference>
<protein>
    <recommendedName>
        <fullName evidence="3">N-acetyltransferase domain-containing protein</fullName>
    </recommendedName>
</protein>
<comment type="caution">
    <text evidence="4">The sequence shown here is derived from an EMBL/GenBank/DDBJ whole genome shotgun (WGS) entry which is preliminary data.</text>
</comment>